<dbReference type="Pfam" id="PF04542">
    <property type="entry name" value="Sigma70_r2"/>
    <property type="match status" value="1"/>
</dbReference>
<comment type="caution">
    <text evidence="7">The sequence shown here is derived from an EMBL/GenBank/DDBJ whole genome shotgun (WGS) entry which is preliminary data.</text>
</comment>
<dbReference type="Gene3D" id="1.10.10.10">
    <property type="entry name" value="Winged helix-like DNA-binding domain superfamily/Winged helix DNA-binding domain"/>
    <property type="match status" value="1"/>
</dbReference>
<dbReference type="InterPro" id="IPR036388">
    <property type="entry name" value="WH-like_DNA-bd_sf"/>
</dbReference>
<dbReference type="OrthoDB" id="9784272at2"/>
<feature type="domain" description="RNA polymerase sigma-70 region 2" evidence="5">
    <location>
        <begin position="24"/>
        <end position="91"/>
    </location>
</feature>
<protein>
    <submittedName>
        <fullName evidence="7">RNA polymerase sigma70 factor</fullName>
    </submittedName>
</protein>
<dbReference type="CDD" id="cd06171">
    <property type="entry name" value="Sigma70_r4"/>
    <property type="match status" value="1"/>
</dbReference>
<accession>A0A0C2VDX8</accession>
<evidence type="ECO:0000313" key="7">
    <source>
        <dbReference type="EMBL" id="KIL47127.1"/>
    </source>
</evidence>
<sequence length="187" mass="21958">MSGPQDIELYQQVLQRDKNALESLYDRYQKLIYSFSYRMTKDTTLAEEVVQEVFIKLWNSHSSYSEEKGKFSSWLLTMTRNTALDHLRKQSSKPAVEFEERDSLRETAETPSDLLEEKEKKLLIRRSVQKLKKEQRHIIELFYFQGLTHEKISHRTGLPLGTVKGRIRLALKHLKTYIHEEGGKANG</sequence>
<dbReference type="Pfam" id="PF08281">
    <property type="entry name" value="Sigma70_r4_2"/>
    <property type="match status" value="1"/>
</dbReference>
<dbReference type="InterPro" id="IPR014284">
    <property type="entry name" value="RNA_pol_sigma-70_dom"/>
</dbReference>
<dbReference type="RefSeq" id="WP_041058614.1">
    <property type="nucleotide sequence ID" value="NZ_JXRR01000015.1"/>
</dbReference>
<organism evidence="7 8">
    <name type="scientific">Jeotgalibacillus campisalis</name>
    <dbReference type="NCBI Taxonomy" id="220754"/>
    <lineage>
        <taxon>Bacteria</taxon>
        <taxon>Bacillati</taxon>
        <taxon>Bacillota</taxon>
        <taxon>Bacilli</taxon>
        <taxon>Bacillales</taxon>
        <taxon>Caryophanaceae</taxon>
        <taxon>Jeotgalibacillus</taxon>
    </lineage>
</organism>
<dbReference type="PATRIC" id="fig|220754.4.peg.2466"/>
<dbReference type="InterPro" id="IPR039425">
    <property type="entry name" value="RNA_pol_sigma-70-like"/>
</dbReference>
<evidence type="ECO:0000259" key="6">
    <source>
        <dbReference type="Pfam" id="PF08281"/>
    </source>
</evidence>
<reference evidence="7 8" key="1">
    <citation type="submission" date="2015-01" db="EMBL/GenBank/DDBJ databases">
        <title>Jeotgalibacillus campisalis genome sequencing.</title>
        <authorList>
            <person name="Goh K.M."/>
            <person name="Chan K.-G."/>
            <person name="Yaakop A.S."/>
            <person name="Ee R."/>
            <person name="Gan H.M."/>
            <person name="Chan C.S."/>
        </authorList>
    </citation>
    <scope>NUCLEOTIDE SEQUENCE [LARGE SCALE GENOMIC DNA]</scope>
    <source>
        <strain evidence="7 8">SF-57</strain>
    </source>
</reference>
<keyword evidence="8" id="KW-1185">Reference proteome</keyword>
<dbReference type="InterPro" id="IPR007627">
    <property type="entry name" value="RNA_pol_sigma70_r2"/>
</dbReference>
<evidence type="ECO:0000259" key="5">
    <source>
        <dbReference type="Pfam" id="PF04542"/>
    </source>
</evidence>
<keyword evidence="3" id="KW-0731">Sigma factor</keyword>
<evidence type="ECO:0000256" key="1">
    <source>
        <dbReference type="ARBA" id="ARBA00010641"/>
    </source>
</evidence>
<name>A0A0C2VDX8_9BACL</name>
<keyword evidence="4" id="KW-0804">Transcription</keyword>
<dbReference type="PANTHER" id="PTHR43133:SF62">
    <property type="entry name" value="RNA POLYMERASE SIGMA FACTOR SIGZ"/>
    <property type="match status" value="1"/>
</dbReference>
<dbReference type="InterPro" id="IPR013325">
    <property type="entry name" value="RNA_pol_sigma_r2"/>
</dbReference>
<dbReference type="GO" id="GO:0016987">
    <property type="term" value="F:sigma factor activity"/>
    <property type="evidence" value="ECO:0007669"/>
    <property type="project" value="UniProtKB-KW"/>
</dbReference>
<dbReference type="SUPFAM" id="SSF88659">
    <property type="entry name" value="Sigma3 and sigma4 domains of RNA polymerase sigma factors"/>
    <property type="match status" value="1"/>
</dbReference>
<comment type="similarity">
    <text evidence="1">Belongs to the sigma-70 factor family. ECF subfamily.</text>
</comment>
<dbReference type="SUPFAM" id="SSF88946">
    <property type="entry name" value="Sigma2 domain of RNA polymerase sigma factors"/>
    <property type="match status" value="1"/>
</dbReference>
<dbReference type="InterPro" id="IPR013249">
    <property type="entry name" value="RNA_pol_sigma70_r4_t2"/>
</dbReference>
<gene>
    <name evidence="7" type="ORF">KR50_24490</name>
</gene>
<keyword evidence="2" id="KW-0805">Transcription regulation</keyword>
<feature type="domain" description="RNA polymerase sigma factor 70 region 4 type 2" evidence="6">
    <location>
        <begin position="123"/>
        <end position="174"/>
    </location>
</feature>
<dbReference type="Proteomes" id="UP000031972">
    <property type="component" value="Unassembled WGS sequence"/>
</dbReference>
<proteinExistence type="inferred from homology"/>
<dbReference type="AlphaFoldDB" id="A0A0C2VDX8"/>
<dbReference type="GO" id="GO:0003677">
    <property type="term" value="F:DNA binding"/>
    <property type="evidence" value="ECO:0007669"/>
    <property type="project" value="InterPro"/>
</dbReference>
<dbReference type="NCBIfam" id="TIGR02937">
    <property type="entry name" value="sigma70-ECF"/>
    <property type="match status" value="1"/>
</dbReference>
<dbReference type="GO" id="GO:0006352">
    <property type="term" value="P:DNA-templated transcription initiation"/>
    <property type="evidence" value="ECO:0007669"/>
    <property type="project" value="InterPro"/>
</dbReference>
<dbReference type="EMBL" id="JXRR01000015">
    <property type="protein sequence ID" value="KIL47127.1"/>
    <property type="molecule type" value="Genomic_DNA"/>
</dbReference>
<dbReference type="PANTHER" id="PTHR43133">
    <property type="entry name" value="RNA POLYMERASE ECF-TYPE SIGMA FACTO"/>
    <property type="match status" value="1"/>
</dbReference>
<evidence type="ECO:0000313" key="8">
    <source>
        <dbReference type="Proteomes" id="UP000031972"/>
    </source>
</evidence>
<evidence type="ECO:0000256" key="3">
    <source>
        <dbReference type="ARBA" id="ARBA00023082"/>
    </source>
</evidence>
<dbReference type="Gene3D" id="1.10.1740.10">
    <property type="match status" value="1"/>
</dbReference>
<evidence type="ECO:0000256" key="4">
    <source>
        <dbReference type="ARBA" id="ARBA00023163"/>
    </source>
</evidence>
<evidence type="ECO:0000256" key="2">
    <source>
        <dbReference type="ARBA" id="ARBA00023015"/>
    </source>
</evidence>
<dbReference type="InterPro" id="IPR013324">
    <property type="entry name" value="RNA_pol_sigma_r3/r4-like"/>
</dbReference>